<dbReference type="GO" id="GO:0006508">
    <property type="term" value="P:proteolysis"/>
    <property type="evidence" value="ECO:0007669"/>
    <property type="project" value="UniProtKB-KW"/>
</dbReference>
<name>A0ABT0LZT7_9RHOB</name>
<sequence>MTLVHATCSELPGGTAPDTVQLLPPGAFTARDGRGFRLDNPNGLIALFKADAVDKPVDYEHQEDDPARRGNGPVPAAGWIKSLFYDARSGLWAKVDWTARAREMIANREYPYLSPVFTHDANGRITRLMGASLVHRPALHLKALASEQEQPMPDTSTPFARIAKALGLPDDATEDAILAALGEKLATASEVTPDPAKFVPIEAVRELIAERGSALALNSEQQAQSRVSEAMREGYITPAMKDWAVALCRQDPDSFDRFIASSPPAFGHLFGPSGARSVAPEKRFSTSAQSAEEMAVCSQLGIDPAKLAKV</sequence>
<reference evidence="1 2" key="1">
    <citation type="submission" date="2022-05" db="EMBL/GenBank/DDBJ databases">
        <title>Seasonal and diel survey of microbial diversity of the Tyrrhenian coast.</title>
        <authorList>
            <person name="Gattoni G."/>
            <person name="Corral P."/>
        </authorList>
    </citation>
    <scope>NUCLEOTIDE SEQUENCE [LARGE SCALE GENOMIC DNA]</scope>
    <source>
        <strain evidence="1 2">V10</strain>
    </source>
</reference>
<dbReference type="InterPro" id="IPR012106">
    <property type="entry name" value="Phage_Mu_Gp1"/>
</dbReference>
<dbReference type="RefSeq" id="WP_249057075.1">
    <property type="nucleotide sequence ID" value="NZ_JALZWP010000003.1"/>
</dbReference>
<dbReference type="PIRSF" id="PIRSF016624">
    <property type="entry name" value="Mu_prophg_I"/>
    <property type="match status" value="1"/>
</dbReference>
<keyword evidence="1" id="KW-0378">Hydrolase</keyword>
<evidence type="ECO:0000313" key="2">
    <source>
        <dbReference type="Proteomes" id="UP001202550"/>
    </source>
</evidence>
<keyword evidence="1" id="KW-0645">Protease</keyword>
<gene>
    <name evidence="1" type="ORF">M3N55_05220</name>
</gene>
<comment type="caution">
    <text evidence="1">The sequence shown here is derived from an EMBL/GenBank/DDBJ whole genome shotgun (WGS) entry which is preliminary data.</text>
</comment>
<proteinExistence type="predicted"/>
<accession>A0ABT0LZT7</accession>
<organism evidence="1 2">
    <name type="scientific">Roseinatronobacter domitianus</name>
    <dbReference type="NCBI Taxonomy" id="2940293"/>
    <lineage>
        <taxon>Bacteria</taxon>
        <taxon>Pseudomonadati</taxon>
        <taxon>Pseudomonadota</taxon>
        <taxon>Alphaproteobacteria</taxon>
        <taxon>Rhodobacterales</taxon>
        <taxon>Paracoccaceae</taxon>
        <taxon>Roseinatronobacter</taxon>
    </lineage>
</organism>
<dbReference type="EMBL" id="JALZWP010000003">
    <property type="protein sequence ID" value="MCL1628125.1"/>
    <property type="molecule type" value="Genomic_DNA"/>
</dbReference>
<dbReference type="Proteomes" id="UP001202550">
    <property type="component" value="Unassembled WGS sequence"/>
</dbReference>
<dbReference type="GO" id="GO:0008233">
    <property type="term" value="F:peptidase activity"/>
    <property type="evidence" value="ECO:0007669"/>
    <property type="project" value="UniProtKB-KW"/>
</dbReference>
<dbReference type="Pfam" id="PF10123">
    <property type="entry name" value="Mu-like_Pro"/>
    <property type="match status" value="2"/>
</dbReference>
<protein>
    <submittedName>
        <fullName evidence="1">Phage protease</fullName>
    </submittedName>
</protein>
<keyword evidence="2" id="KW-1185">Reference proteome</keyword>
<evidence type="ECO:0000313" key="1">
    <source>
        <dbReference type="EMBL" id="MCL1628125.1"/>
    </source>
</evidence>